<reference evidence="1" key="2">
    <citation type="submission" date="2020-11" db="EMBL/GenBank/DDBJ databases">
        <authorList>
            <person name="McCartney M.A."/>
            <person name="Auch B."/>
            <person name="Kono T."/>
            <person name="Mallez S."/>
            <person name="Becker A."/>
            <person name="Gohl D.M."/>
            <person name="Silverstein K.A.T."/>
            <person name="Koren S."/>
            <person name="Bechman K.B."/>
            <person name="Herman A."/>
            <person name="Abrahante J.E."/>
            <person name="Garbe J."/>
        </authorList>
    </citation>
    <scope>NUCLEOTIDE SEQUENCE</scope>
    <source>
        <strain evidence="1">Duluth1</strain>
        <tissue evidence="1">Whole animal</tissue>
    </source>
</reference>
<dbReference type="EMBL" id="JAIWYP010000017">
    <property type="protein sequence ID" value="KAH3693332.1"/>
    <property type="molecule type" value="Genomic_DNA"/>
</dbReference>
<dbReference type="Proteomes" id="UP000828390">
    <property type="component" value="Unassembled WGS sequence"/>
</dbReference>
<accession>A0A9D4BFP4</accession>
<reference evidence="1" key="1">
    <citation type="journal article" date="2019" name="bioRxiv">
        <title>The Genome of the Zebra Mussel, Dreissena polymorpha: A Resource for Invasive Species Research.</title>
        <authorList>
            <person name="McCartney M.A."/>
            <person name="Auch B."/>
            <person name="Kono T."/>
            <person name="Mallez S."/>
            <person name="Zhang Y."/>
            <person name="Obille A."/>
            <person name="Becker A."/>
            <person name="Abrahante J.E."/>
            <person name="Garbe J."/>
            <person name="Badalamenti J.P."/>
            <person name="Herman A."/>
            <person name="Mangelson H."/>
            <person name="Liachko I."/>
            <person name="Sullivan S."/>
            <person name="Sone E.D."/>
            <person name="Koren S."/>
            <person name="Silverstein K.A.T."/>
            <person name="Beckman K.B."/>
            <person name="Gohl D.M."/>
        </authorList>
    </citation>
    <scope>NUCLEOTIDE SEQUENCE</scope>
    <source>
        <strain evidence="1">Duluth1</strain>
        <tissue evidence="1">Whole animal</tissue>
    </source>
</reference>
<sequence length="55" mass="6032">MKASTQTTATTLIYPETADKWASKKQSSAQASGGIKRETYLGMKKELEPFGFGIF</sequence>
<keyword evidence="2" id="KW-1185">Reference proteome</keyword>
<proteinExistence type="predicted"/>
<gene>
    <name evidence="1" type="ORF">DPMN_192736</name>
</gene>
<protein>
    <submittedName>
        <fullName evidence="1">Uncharacterized protein</fullName>
    </submittedName>
</protein>
<dbReference type="AlphaFoldDB" id="A0A9D4BFP4"/>
<evidence type="ECO:0000313" key="1">
    <source>
        <dbReference type="EMBL" id="KAH3693332.1"/>
    </source>
</evidence>
<organism evidence="1 2">
    <name type="scientific">Dreissena polymorpha</name>
    <name type="common">Zebra mussel</name>
    <name type="synonym">Mytilus polymorpha</name>
    <dbReference type="NCBI Taxonomy" id="45954"/>
    <lineage>
        <taxon>Eukaryota</taxon>
        <taxon>Metazoa</taxon>
        <taxon>Spiralia</taxon>
        <taxon>Lophotrochozoa</taxon>
        <taxon>Mollusca</taxon>
        <taxon>Bivalvia</taxon>
        <taxon>Autobranchia</taxon>
        <taxon>Heteroconchia</taxon>
        <taxon>Euheterodonta</taxon>
        <taxon>Imparidentia</taxon>
        <taxon>Neoheterodontei</taxon>
        <taxon>Myida</taxon>
        <taxon>Dreissenoidea</taxon>
        <taxon>Dreissenidae</taxon>
        <taxon>Dreissena</taxon>
    </lineage>
</organism>
<evidence type="ECO:0000313" key="2">
    <source>
        <dbReference type="Proteomes" id="UP000828390"/>
    </source>
</evidence>
<name>A0A9D4BFP4_DREPO</name>
<comment type="caution">
    <text evidence="1">The sequence shown here is derived from an EMBL/GenBank/DDBJ whole genome shotgun (WGS) entry which is preliminary data.</text>
</comment>